<keyword evidence="3" id="KW-1185">Reference proteome</keyword>
<dbReference type="KEGG" id="sva:SVA_3244"/>
<gene>
    <name evidence="2" type="ORF">SVA_3244</name>
</gene>
<evidence type="ECO:0000256" key="1">
    <source>
        <dbReference type="SAM" id="SignalP"/>
    </source>
</evidence>
<dbReference type="InterPro" id="IPR023614">
    <property type="entry name" value="Porin_dom_sf"/>
</dbReference>
<dbReference type="Proteomes" id="UP000218899">
    <property type="component" value="Chromosome"/>
</dbReference>
<dbReference type="RefSeq" id="WP_096462151.1">
    <property type="nucleotide sequence ID" value="NZ_AP014936.1"/>
</dbReference>
<accession>A0A1C7AF04</accession>
<name>A0A1C7AF04_9GAMM</name>
<feature type="signal peptide" evidence="1">
    <location>
        <begin position="1"/>
        <end position="30"/>
    </location>
</feature>
<sequence length="381" mass="41662">MAGPRYFISRKHALAWAMGAVLGWTAPVWAQGDEPWKAEIEALRREIRQAAEGKEVDSRFHLAGYASVDYVDPQTGNSSFTGVTFNPIFHYSYKDWLLLDAEIGTQLSSEGETETSLEYMTANLVLNDSMILVAGRFLSPIGMFRRNIHPSWVNKLPSAPIGFDHGQAVPLADVGLQLTGGIALGATRANYAIYTANGPMLELNAAGDEIEEIGTEGQGSDMNDDKVIGGRVGWLPLPRLEVGVSFATGKASGEGALGETGNRDYDVVDVDFSWQVAGFDLRGEYTKTELGESPAAGIDPAEKEWTAWYTQAAYRLPGTNWEAVLRYGGYEPPTGVETRQWTPGINYLFAAHVIAKLAYEFNDTDGVEDDDRLLLQIAYGF</sequence>
<organism evidence="2 3">
    <name type="scientific">Sulfurifustis variabilis</name>
    <dbReference type="NCBI Taxonomy" id="1675686"/>
    <lineage>
        <taxon>Bacteria</taxon>
        <taxon>Pseudomonadati</taxon>
        <taxon>Pseudomonadota</taxon>
        <taxon>Gammaproteobacteria</taxon>
        <taxon>Acidiferrobacterales</taxon>
        <taxon>Acidiferrobacteraceae</taxon>
        <taxon>Sulfurifustis</taxon>
    </lineage>
</organism>
<reference evidence="2 3" key="1">
    <citation type="submission" date="2015-08" db="EMBL/GenBank/DDBJ databases">
        <title>Complete genome sequence of Sulfurifustis variabilis.</title>
        <authorList>
            <person name="Miura A."/>
            <person name="Kojima H."/>
            <person name="Fukui M."/>
        </authorList>
    </citation>
    <scope>NUCLEOTIDE SEQUENCE [LARGE SCALE GENOMIC DNA]</scope>
    <source>
        <strain evidence="3">skN76</strain>
    </source>
</reference>
<keyword evidence="1" id="KW-0732">Signal</keyword>
<dbReference type="OrthoDB" id="106501at2"/>
<dbReference type="AlphaFoldDB" id="A0A1C7AF04"/>
<dbReference type="Gene3D" id="2.40.160.10">
    <property type="entry name" value="Porin"/>
    <property type="match status" value="1"/>
</dbReference>
<dbReference type="SUPFAM" id="SSF56935">
    <property type="entry name" value="Porins"/>
    <property type="match status" value="1"/>
</dbReference>
<protein>
    <submittedName>
        <fullName evidence="2">Phosphate-selective porin O and P</fullName>
    </submittedName>
</protein>
<evidence type="ECO:0000313" key="2">
    <source>
        <dbReference type="EMBL" id="BAU49792.1"/>
    </source>
</evidence>
<dbReference type="EMBL" id="AP014936">
    <property type="protein sequence ID" value="BAU49792.1"/>
    <property type="molecule type" value="Genomic_DNA"/>
</dbReference>
<evidence type="ECO:0000313" key="3">
    <source>
        <dbReference type="Proteomes" id="UP000218899"/>
    </source>
</evidence>
<proteinExistence type="predicted"/>
<feature type="chain" id="PRO_5008752364" evidence="1">
    <location>
        <begin position="31"/>
        <end position="381"/>
    </location>
</feature>